<accession>A0A8D0FXD9</accession>
<evidence type="ECO:0000256" key="1">
    <source>
        <dbReference type="SAM" id="Coils"/>
    </source>
</evidence>
<feature type="coiled-coil region" evidence="1">
    <location>
        <begin position="174"/>
        <end position="230"/>
    </location>
</feature>
<dbReference type="Proteomes" id="UP000694392">
    <property type="component" value="Unplaced"/>
</dbReference>
<reference evidence="2" key="2">
    <citation type="submission" date="2025-09" db="UniProtKB">
        <authorList>
            <consortium name="Ensembl"/>
        </authorList>
    </citation>
    <scope>IDENTIFICATION</scope>
</reference>
<name>A0A8D0FXD9_SPHPU</name>
<evidence type="ECO:0000313" key="2">
    <source>
        <dbReference type="Ensembl" id="ENSSPUP00000000085.1"/>
    </source>
</evidence>
<keyword evidence="1" id="KW-0175">Coiled coil</keyword>
<dbReference type="GeneTree" id="ENSGT00500000045001"/>
<dbReference type="PANTHER" id="PTHR21734">
    <property type="entry name" value="INHIBITOR OF NUCLEAR FACTOR KAPPA-B KINASE-INTERACTING PROTEIN"/>
    <property type="match status" value="1"/>
</dbReference>
<dbReference type="Ensembl" id="ENSSPUT00000000093.1">
    <property type="protein sequence ID" value="ENSSPUP00000000085.1"/>
    <property type="gene ID" value="ENSSPUG00000000050.1"/>
</dbReference>
<dbReference type="GO" id="GO:0005730">
    <property type="term" value="C:nucleolus"/>
    <property type="evidence" value="ECO:0007669"/>
    <property type="project" value="Ensembl"/>
</dbReference>
<keyword evidence="3" id="KW-1185">Reference proteome</keyword>
<sequence>MPISSSKLSPFSHGPAVRGVGGWRPHQWAMHGQPITQMPPHLDPSPRTEHLPLTPIAPCLGNGWSAEALKLILSRHGRCFVLQMQLESSESILQEATSSISLVIHFEKEVSHLRSIIHNIQNTEQTLSKKMQSITEKFQNFTDFWNRILDEMNININSLKSEAKLTHTEVTSKINTADQKIKSLTGRLKDLEHSTIRNMKTLKIQEEDELSRVEHQLDLDKKAVKKLEQQQDILITKDNDLSQKLTDYEPKVQECKTYLPTIESAVHSVVRVSSELVGLEKKMENLTKQIFNMEDEMLKAVSEIMDMQKVIDGMQYDNSILKLQNEIVVLKEKVRDTTVTKDTREEVTLEDYNQEKQSLDGEQ</sequence>
<dbReference type="GO" id="GO:0005783">
    <property type="term" value="C:endoplasmic reticulum"/>
    <property type="evidence" value="ECO:0007669"/>
    <property type="project" value="Ensembl"/>
</dbReference>
<gene>
    <name evidence="2" type="primary">IKBIP</name>
</gene>
<dbReference type="InterPro" id="IPR024152">
    <property type="entry name" value="Inh_kappa-B_kinase-int"/>
</dbReference>
<protein>
    <submittedName>
        <fullName evidence="2">IKBKB interacting protein</fullName>
    </submittedName>
</protein>
<evidence type="ECO:0000313" key="3">
    <source>
        <dbReference type="Proteomes" id="UP000694392"/>
    </source>
</evidence>
<dbReference type="PANTHER" id="PTHR21734:SF11">
    <property type="entry name" value="INHIBITOR OF NUCLEAR FACTOR KAPPA-B KINASE-INTERACTING PROTEIN"/>
    <property type="match status" value="1"/>
</dbReference>
<dbReference type="AlphaFoldDB" id="A0A8D0FXD9"/>
<reference evidence="2" key="1">
    <citation type="submission" date="2025-08" db="UniProtKB">
        <authorList>
            <consortium name="Ensembl"/>
        </authorList>
    </citation>
    <scope>IDENTIFICATION</scope>
</reference>
<dbReference type="OMA" id="LTLQMFN"/>
<feature type="coiled-coil region" evidence="1">
    <location>
        <begin position="269"/>
        <end position="303"/>
    </location>
</feature>
<proteinExistence type="predicted"/>
<organism evidence="2 3">
    <name type="scientific">Sphenodon punctatus</name>
    <name type="common">Tuatara</name>
    <name type="synonym">Hatteria punctata</name>
    <dbReference type="NCBI Taxonomy" id="8508"/>
    <lineage>
        <taxon>Eukaryota</taxon>
        <taxon>Metazoa</taxon>
        <taxon>Chordata</taxon>
        <taxon>Craniata</taxon>
        <taxon>Vertebrata</taxon>
        <taxon>Euteleostomi</taxon>
        <taxon>Lepidosauria</taxon>
        <taxon>Sphenodontia</taxon>
        <taxon>Sphenodontidae</taxon>
        <taxon>Sphenodon</taxon>
    </lineage>
</organism>